<sequence>EHQLLWHGNSQVMGTCSMVTRVLPDSQNAALTTSVSAVLTDASLVKDGQRTRASVRQKVQERLQLCGNMTLFHNLSPWPKDQLVSIESATVGHPKSTKCMAKGTPQMLLHVVTANILAFTSCSLSIIALITGATSACFFQHTLVTRRRGKKGLGSMLLSMLCPCGCCRGRKEVQPVSRVLSSDSDDSDHERSDHVLSRFDGE</sequence>
<dbReference type="AlphaFoldDB" id="A0A813LTR9"/>
<name>A0A813LTR9_POLGL</name>
<dbReference type="EMBL" id="CAJNNW010036835">
    <property type="protein sequence ID" value="CAE8737870.1"/>
    <property type="molecule type" value="Genomic_DNA"/>
</dbReference>
<keyword evidence="2" id="KW-1133">Transmembrane helix</keyword>
<proteinExistence type="predicted"/>
<keyword evidence="2" id="KW-0812">Transmembrane</keyword>
<keyword evidence="2" id="KW-0472">Membrane</keyword>
<feature type="compositionally biased region" description="Basic and acidic residues" evidence="1">
    <location>
        <begin position="188"/>
        <end position="202"/>
    </location>
</feature>
<evidence type="ECO:0000313" key="4">
    <source>
        <dbReference type="Proteomes" id="UP000626109"/>
    </source>
</evidence>
<evidence type="ECO:0000256" key="2">
    <source>
        <dbReference type="SAM" id="Phobius"/>
    </source>
</evidence>
<evidence type="ECO:0000256" key="1">
    <source>
        <dbReference type="SAM" id="MobiDB-lite"/>
    </source>
</evidence>
<feature type="non-terminal residue" evidence="3">
    <location>
        <position position="1"/>
    </location>
</feature>
<organism evidence="3 4">
    <name type="scientific">Polarella glacialis</name>
    <name type="common">Dinoflagellate</name>
    <dbReference type="NCBI Taxonomy" id="89957"/>
    <lineage>
        <taxon>Eukaryota</taxon>
        <taxon>Sar</taxon>
        <taxon>Alveolata</taxon>
        <taxon>Dinophyceae</taxon>
        <taxon>Suessiales</taxon>
        <taxon>Suessiaceae</taxon>
        <taxon>Polarella</taxon>
    </lineage>
</organism>
<feature type="region of interest" description="Disordered" evidence="1">
    <location>
        <begin position="178"/>
        <end position="202"/>
    </location>
</feature>
<comment type="caution">
    <text evidence="3">The sequence shown here is derived from an EMBL/GenBank/DDBJ whole genome shotgun (WGS) entry which is preliminary data.</text>
</comment>
<gene>
    <name evidence="3" type="ORF">PGLA2088_LOCUS48941</name>
</gene>
<protein>
    <submittedName>
        <fullName evidence="3">Uncharacterized protein</fullName>
    </submittedName>
</protein>
<dbReference type="Proteomes" id="UP000626109">
    <property type="component" value="Unassembled WGS sequence"/>
</dbReference>
<evidence type="ECO:0000313" key="3">
    <source>
        <dbReference type="EMBL" id="CAE8737870.1"/>
    </source>
</evidence>
<reference evidence="3" key="1">
    <citation type="submission" date="2021-02" db="EMBL/GenBank/DDBJ databases">
        <authorList>
            <person name="Dougan E. K."/>
            <person name="Rhodes N."/>
            <person name="Thang M."/>
            <person name="Chan C."/>
        </authorList>
    </citation>
    <scope>NUCLEOTIDE SEQUENCE</scope>
</reference>
<accession>A0A813LTR9</accession>
<feature type="transmembrane region" description="Helical" evidence="2">
    <location>
        <begin position="116"/>
        <end position="139"/>
    </location>
</feature>